<reference evidence="1" key="2">
    <citation type="submission" date="2022-01" db="EMBL/GenBank/DDBJ databases">
        <authorList>
            <person name="Yamashiro T."/>
            <person name="Shiraishi A."/>
            <person name="Satake H."/>
            <person name="Nakayama K."/>
        </authorList>
    </citation>
    <scope>NUCLEOTIDE SEQUENCE</scope>
</reference>
<keyword evidence="2" id="KW-1185">Reference proteome</keyword>
<name>A0ABQ4ZHQ4_9ASTR</name>
<evidence type="ECO:0000313" key="2">
    <source>
        <dbReference type="Proteomes" id="UP001151760"/>
    </source>
</evidence>
<gene>
    <name evidence="1" type="ORF">Tco_0771133</name>
</gene>
<comment type="caution">
    <text evidence="1">The sequence shown here is derived from an EMBL/GenBank/DDBJ whole genome shotgun (WGS) entry which is preliminary data.</text>
</comment>
<dbReference type="Proteomes" id="UP001151760">
    <property type="component" value="Unassembled WGS sequence"/>
</dbReference>
<organism evidence="1 2">
    <name type="scientific">Tanacetum coccineum</name>
    <dbReference type="NCBI Taxonomy" id="301880"/>
    <lineage>
        <taxon>Eukaryota</taxon>
        <taxon>Viridiplantae</taxon>
        <taxon>Streptophyta</taxon>
        <taxon>Embryophyta</taxon>
        <taxon>Tracheophyta</taxon>
        <taxon>Spermatophyta</taxon>
        <taxon>Magnoliopsida</taxon>
        <taxon>eudicotyledons</taxon>
        <taxon>Gunneridae</taxon>
        <taxon>Pentapetalae</taxon>
        <taxon>asterids</taxon>
        <taxon>campanulids</taxon>
        <taxon>Asterales</taxon>
        <taxon>Asteraceae</taxon>
        <taxon>Asteroideae</taxon>
        <taxon>Anthemideae</taxon>
        <taxon>Anthemidinae</taxon>
        <taxon>Tanacetum</taxon>
    </lineage>
</organism>
<accession>A0ABQ4ZHQ4</accession>
<reference evidence="1" key="1">
    <citation type="journal article" date="2022" name="Int. J. Mol. Sci.">
        <title>Draft Genome of Tanacetum Coccineum: Genomic Comparison of Closely Related Tanacetum-Family Plants.</title>
        <authorList>
            <person name="Yamashiro T."/>
            <person name="Shiraishi A."/>
            <person name="Nakayama K."/>
            <person name="Satake H."/>
        </authorList>
    </citation>
    <scope>NUCLEOTIDE SEQUENCE</scope>
</reference>
<evidence type="ECO:0000313" key="1">
    <source>
        <dbReference type="EMBL" id="GJS88497.1"/>
    </source>
</evidence>
<protein>
    <submittedName>
        <fullName evidence="1">Uncharacterized protein</fullName>
    </submittedName>
</protein>
<sequence>MGNRIKTRNSPDMLLGMILQFEFLSKSALTRLLNARRNLDCVERISSSNQSSLLPCHLVREVSVLGGGVGGMVRKGCLDGVGRAKGRDVAVGVGDLLSSAEIGGRVGVGLVVCGLGWTSSLSGFDFEWCGGVYCGRAEMWGGEGGGGEVAGGDADCGNPFPRHPMRDEIVESYRPPLGDLHHYSSCNLPQRVTGAVLYIFFSIDTLCFKNSPKRVEAEPITPPPSSVTAL</sequence>
<dbReference type="EMBL" id="BQNB010011278">
    <property type="protein sequence ID" value="GJS88497.1"/>
    <property type="molecule type" value="Genomic_DNA"/>
</dbReference>
<proteinExistence type="predicted"/>